<dbReference type="OrthoDB" id="1898560at2759"/>
<dbReference type="CDD" id="cd06466">
    <property type="entry name" value="p23_CS_SGT1_like"/>
    <property type="match status" value="1"/>
</dbReference>
<protein>
    <submittedName>
        <fullName evidence="7">Chord-domain-containing protein</fullName>
    </submittedName>
</protein>
<evidence type="ECO:0000256" key="1">
    <source>
        <dbReference type="ARBA" id="ARBA00022723"/>
    </source>
</evidence>
<dbReference type="PROSITE" id="PS51203">
    <property type="entry name" value="CS"/>
    <property type="match status" value="1"/>
</dbReference>
<dbReference type="InterPro" id="IPR008978">
    <property type="entry name" value="HSP20-like_chaperone"/>
</dbReference>
<dbReference type="STRING" id="1344416.A0A139AU05"/>
<organism evidence="7 8">
    <name type="scientific">Gonapodya prolifera (strain JEL478)</name>
    <name type="common">Monoblepharis prolifera</name>
    <dbReference type="NCBI Taxonomy" id="1344416"/>
    <lineage>
        <taxon>Eukaryota</taxon>
        <taxon>Fungi</taxon>
        <taxon>Fungi incertae sedis</taxon>
        <taxon>Chytridiomycota</taxon>
        <taxon>Chytridiomycota incertae sedis</taxon>
        <taxon>Monoblepharidomycetes</taxon>
        <taxon>Monoblepharidales</taxon>
        <taxon>Gonapodyaceae</taxon>
        <taxon>Gonapodya</taxon>
    </lineage>
</organism>
<dbReference type="Pfam" id="PF04969">
    <property type="entry name" value="CS"/>
    <property type="match status" value="1"/>
</dbReference>
<name>A0A139AU05_GONPJ</name>
<feature type="region of interest" description="Disordered" evidence="4">
    <location>
        <begin position="70"/>
        <end position="98"/>
    </location>
</feature>
<dbReference type="SUPFAM" id="SSF49764">
    <property type="entry name" value="HSP20-like chaperones"/>
    <property type="match status" value="1"/>
</dbReference>
<dbReference type="Pfam" id="PF04968">
    <property type="entry name" value="CHORD"/>
    <property type="match status" value="2"/>
</dbReference>
<evidence type="ECO:0000256" key="4">
    <source>
        <dbReference type="SAM" id="MobiDB-lite"/>
    </source>
</evidence>
<dbReference type="PANTHER" id="PTHR46983">
    <property type="entry name" value="CYSTEINE AND HISTIDINE-RICH DOMAIN-CONTAINING PROTEIN 1"/>
    <property type="match status" value="1"/>
</dbReference>
<dbReference type="PANTHER" id="PTHR46983:SF3">
    <property type="entry name" value="CHPADIPLOID STATE MAINTENANCE PROTEIN CHPA"/>
    <property type="match status" value="1"/>
</dbReference>
<evidence type="ECO:0000259" key="6">
    <source>
        <dbReference type="PROSITE" id="PS51401"/>
    </source>
</evidence>
<feature type="domain" description="CS" evidence="5">
    <location>
        <begin position="229"/>
        <end position="318"/>
    </location>
</feature>
<dbReference type="GO" id="GO:0046872">
    <property type="term" value="F:metal ion binding"/>
    <property type="evidence" value="ECO:0007669"/>
    <property type="project" value="UniProtKB-KW"/>
</dbReference>
<evidence type="ECO:0000259" key="5">
    <source>
        <dbReference type="PROSITE" id="PS51203"/>
    </source>
</evidence>
<keyword evidence="3" id="KW-0862">Zinc</keyword>
<proteinExistence type="predicted"/>
<feature type="domain" description="CHORD" evidence="6">
    <location>
        <begin position="155"/>
        <end position="214"/>
    </location>
</feature>
<keyword evidence="1" id="KW-0479">Metal-binding</keyword>
<accession>A0A139AU05</accession>
<dbReference type="Gene3D" id="4.10.1130.20">
    <property type="match status" value="2"/>
</dbReference>
<reference evidence="7 8" key="1">
    <citation type="journal article" date="2015" name="Genome Biol. Evol.">
        <title>Phylogenomic analyses indicate that early fungi evolved digesting cell walls of algal ancestors of land plants.</title>
        <authorList>
            <person name="Chang Y."/>
            <person name="Wang S."/>
            <person name="Sekimoto S."/>
            <person name="Aerts A.L."/>
            <person name="Choi C."/>
            <person name="Clum A."/>
            <person name="LaButti K.M."/>
            <person name="Lindquist E.A."/>
            <person name="Yee Ngan C."/>
            <person name="Ohm R.A."/>
            <person name="Salamov A.A."/>
            <person name="Grigoriev I.V."/>
            <person name="Spatafora J.W."/>
            <person name="Berbee M.L."/>
        </authorList>
    </citation>
    <scope>NUCLEOTIDE SEQUENCE [LARGE SCALE GENOMIC DNA]</scope>
    <source>
        <strain evidence="7 8">JEL478</strain>
    </source>
</reference>
<dbReference type="PROSITE" id="PS51401">
    <property type="entry name" value="CHORD"/>
    <property type="match status" value="2"/>
</dbReference>
<dbReference type="Proteomes" id="UP000070544">
    <property type="component" value="Unassembled WGS sequence"/>
</dbReference>
<evidence type="ECO:0000256" key="3">
    <source>
        <dbReference type="ARBA" id="ARBA00022833"/>
    </source>
</evidence>
<gene>
    <name evidence="7" type="ORF">M427DRAFT_131567</name>
</gene>
<dbReference type="EMBL" id="KQ965736">
    <property type="protein sequence ID" value="KXS20179.1"/>
    <property type="molecule type" value="Genomic_DNA"/>
</dbReference>
<evidence type="ECO:0000256" key="2">
    <source>
        <dbReference type="ARBA" id="ARBA00022737"/>
    </source>
</evidence>
<keyword evidence="8" id="KW-1185">Reference proteome</keyword>
<dbReference type="AlphaFoldDB" id="A0A139AU05"/>
<dbReference type="InterPro" id="IPR007051">
    <property type="entry name" value="CHORD_dom"/>
</dbReference>
<dbReference type="InterPro" id="IPR007052">
    <property type="entry name" value="CS_dom"/>
</dbReference>
<feature type="domain" description="CHORD" evidence="6">
    <location>
        <begin position="5"/>
        <end position="64"/>
    </location>
</feature>
<keyword evidence="2" id="KW-0677">Repeat</keyword>
<dbReference type="InterPro" id="IPR039790">
    <property type="entry name" value="CHRD1"/>
</dbReference>
<dbReference type="OMA" id="KGYTCCK"/>
<evidence type="ECO:0000313" key="7">
    <source>
        <dbReference type="EMBL" id="KXS20179.1"/>
    </source>
</evidence>
<evidence type="ECO:0000313" key="8">
    <source>
        <dbReference type="Proteomes" id="UP000070544"/>
    </source>
</evidence>
<dbReference type="Gene3D" id="2.60.40.790">
    <property type="match status" value="1"/>
</dbReference>
<sequence length="342" mass="37476">MAIVCGHKGCGKKYTEEDNSDTACEFHPGGPIFHEGLKGWNCCKKRVVSFDEFLAIPGCTVGRHEPVQEAPAVSPTASKASKSTTNGSSSTSTAPSLVSKSESGVEVYTAAGGLAGVASKREAPQVVQPEIAEPEVKEEDLNDATDAQIDIGTRCKRKACSATYEGSASREEECIFHSGEAIFHEGSKGYSCCSRKVLEFEEFLKIKGCKKGMHRFTEVITGNPNVQKRVDCRHDFYQTQTTVHISFYAKKVDKEKTTVLFEDQSLKVNIQFLDGKYFLYETPLSQPINPAESKYTILSTKVEVVLRKRNGISWPAIGPLDKVVTWTTFGGQDAPQEVLAKK</sequence>